<evidence type="ECO:0000256" key="2">
    <source>
        <dbReference type="SAM" id="Phobius"/>
    </source>
</evidence>
<protein>
    <submittedName>
        <fullName evidence="3">Uncharacterized protein</fullName>
    </submittedName>
</protein>
<dbReference type="Proteomes" id="UP001165082">
    <property type="component" value="Unassembled WGS sequence"/>
</dbReference>
<organism evidence="3 4">
    <name type="scientific">Triparma retinervis</name>
    <dbReference type="NCBI Taxonomy" id="2557542"/>
    <lineage>
        <taxon>Eukaryota</taxon>
        <taxon>Sar</taxon>
        <taxon>Stramenopiles</taxon>
        <taxon>Ochrophyta</taxon>
        <taxon>Bolidophyceae</taxon>
        <taxon>Parmales</taxon>
        <taxon>Triparmaceae</taxon>
        <taxon>Triparma</taxon>
    </lineage>
</organism>
<gene>
    <name evidence="3" type="ORF">TrRE_jg3106</name>
</gene>
<evidence type="ECO:0000313" key="3">
    <source>
        <dbReference type="EMBL" id="GMH46904.1"/>
    </source>
</evidence>
<dbReference type="Pfam" id="PF13347">
    <property type="entry name" value="MFS_2"/>
    <property type="match status" value="1"/>
</dbReference>
<name>A0A9W6Z417_9STRA</name>
<feature type="region of interest" description="Disordered" evidence="1">
    <location>
        <begin position="25"/>
        <end position="57"/>
    </location>
</feature>
<comment type="caution">
    <text evidence="3">The sequence shown here is derived from an EMBL/GenBank/DDBJ whole genome shotgun (WGS) entry which is preliminary data.</text>
</comment>
<evidence type="ECO:0000313" key="4">
    <source>
        <dbReference type="Proteomes" id="UP001165082"/>
    </source>
</evidence>
<sequence>MTSFNRTESAEIRALTNELRSGTFRYSTSQTGNNAGGQPKLDMGETDNLTVDADDDLQPSSRMPMNVKMTFGAPQFSIFSIYMLISVHATLYYEYLGAKLSYLAFFTAFARSFDVLTDPLMSWWSDSTRTQYGRRR</sequence>
<reference evidence="3" key="1">
    <citation type="submission" date="2022-07" db="EMBL/GenBank/DDBJ databases">
        <title>Genome analysis of Parmales, a sister group of diatoms, reveals the evolutionary specialization of diatoms from phago-mixotrophs to photoautotrophs.</title>
        <authorList>
            <person name="Ban H."/>
            <person name="Sato S."/>
            <person name="Yoshikawa S."/>
            <person name="Kazumasa Y."/>
            <person name="Nakamura Y."/>
            <person name="Ichinomiya M."/>
            <person name="Saitoh K."/>
            <person name="Sato N."/>
            <person name="Blanc-Mathieu R."/>
            <person name="Endo H."/>
            <person name="Kuwata A."/>
            <person name="Ogata H."/>
        </authorList>
    </citation>
    <scope>NUCLEOTIDE SEQUENCE</scope>
</reference>
<evidence type="ECO:0000256" key="1">
    <source>
        <dbReference type="SAM" id="MobiDB-lite"/>
    </source>
</evidence>
<keyword evidence="2" id="KW-1133">Transmembrane helix</keyword>
<keyword evidence="2" id="KW-0812">Transmembrane</keyword>
<dbReference type="EMBL" id="BRXZ01001818">
    <property type="protein sequence ID" value="GMH46904.1"/>
    <property type="molecule type" value="Genomic_DNA"/>
</dbReference>
<accession>A0A9W6Z417</accession>
<proteinExistence type="predicted"/>
<dbReference type="AlphaFoldDB" id="A0A9W6Z417"/>
<keyword evidence="2" id="KW-0472">Membrane</keyword>
<feature type="transmembrane region" description="Helical" evidence="2">
    <location>
        <begin position="71"/>
        <end position="93"/>
    </location>
</feature>
<keyword evidence="4" id="KW-1185">Reference proteome</keyword>
<dbReference type="OrthoDB" id="197206at2759"/>